<comment type="caution">
    <text evidence="1">The sequence shown here is derived from an EMBL/GenBank/DDBJ whole genome shotgun (WGS) entry which is preliminary data.</text>
</comment>
<accession>A0A9W9Y838</accession>
<evidence type="ECO:0000313" key="2">
    <source>
        <dbReference type="Proteomes" id="UP001163046"/>
    </source>
</evidence>
<gene>
    <name evidence="1" type="ORF">OS493_039749</name>
</gene>
<organism evidence="1 2">
    <name type="scientific">Desmophyllum pertusum</name>
    <dbReference type="NCBI Taxonomy" id="174260"/>
    <lineage>
        <taxon>Eukaryota</taxon>
        <taxon>Metazoa</taxon>
        <taxon>Cnidaria</taxon>
        <taxon>Anthozoa</taxon>
        <taxon>Hexacorallia</taxon>
        <taxon>Scleractinia</taxon>
        <taxon>Caryophylliina</taxon>
        <taxon>Caryophylliidae</taxon>
        <taxon>Desmophyllum</taxon>
    </lineage>
</organism>
<dbReference type="SUPFAM" id="SSF56496">
    <property type="entry name" value="Fibrinogen C-terminal domain-like"/>
    <property type="match status" value="1"/>
</dbReference>
<dbReference type="EMBL" id="MU828013">
    <property type="protein sequence ID" value="KAJ7312351.1"/>
    <property type="molecule type" value="Genomic_DNA"/>
</dbReference>
<dbReference type="AlphaFoldDB" id="A0A9W9Y838"/>
<dbReference type="InterPro" id="IPR036056">
    <property type="entry name" value="Fibrinogen-like_C"/>
</dbReference>
<sequence length="233" mass="26707">MKDGLYMIRKNDHEYLPVYCDMTSEQGAYTLLVTSASNGWKKNEVKLKNPTRPSLSRDYSILGYADQIKALSGGKTFNFVSETNQQTDVNQTKRFNQWQYNWENSLEQRMPWLGARQSLLTTSTHSDYSDWGSIISEKKSNNPAPWIYGPMANPCVIWYWVNEDDCDPSRNPVNGGIVRMDALVKLQSDVRQGVQTRVRQCNNSCPEMWRGSLWQCRDGYQAGKAVHGLPKYG</sequence>
<reference evidence="1" key="1">
    <citation type="submission" date="2023-01" db="EMBL/GenBank/DDBJ databases">
        <title>Genome assembly of the deep-sea coral Lophelia pertusa.</title>
        <authorList>
            <person name="Herrera S."/>
            <person name="Cordes E."/>
        </authorList>
    </citation>
    <scope>NUCLEOTIDE SEQUENCE</scope>
    <source>
        <strain evidence="1">USNM1676648</strain>
        <tissue evidence="1">Polyp</tissue>
    </source>
</reference>
<dbReference type="OrthoDB" id="5971203at2759"/>
<proteinExistence type="predicted"/>
<name>A0A9W9Y838_9CNID</name>
<dbReference type="Proteomes" id="UP001163046">
    <property type="component" value="Unassembled WGS sequence"/>
</dbReference>
<keyword evidence="2" id="KW-1185">Reference proteome</keyword>
<evidence type="ECO:0000313" key="1">
    <source>
        <dbReference type="EMBL" id="KAJ7312351.1"/>
    </source>
</evidence>
<protein>
    <submittedName>
        <fullName evidence="1">Uncharacterized protein</fullName>
    </submittedName>
</protein>